<comment type="caution">
    <text evidence="5">The sequence shown here is derived from an EMBL/GenBank/DDBJ whole genome shotgun (WGS) entry which is preliminary data.</text>
</comment>
<dbReference type="AlphaFoldDB" id="A0A7K1U6L4"/>
<dbReference type="InterPro" id="IPR011990">
    <property type="entry name" value="TPR-like_helical_dom_sf"/>
</dbReference>
<evidence type="ECO:0000256" key="1">
    <source>
        <dbReference type="ARBA" id="ARBA00005622"/>
    </source>
</evidence>
<dbReference type="InterPro" id="IPR019734">
    <property type="entry name" value="TPR_rpt"/>
</dbReference>
<evidence type="ECO:0000256" key="2">
    <source>
        <dbReference type="ARBA" id="ARBA00022801"/>
    </source>
</evidence>
<name>A0A7K1U6L4_9BACT</name>
<dbReference type="PROSITE" id="PS50005">
    <property type="entry name" value="TPR"/>
    <property type="match status" value="1"/>
</dbReference>
<keyword evidence="6" id="KW-1185">Reference proteome</keyword>
<gene>
    <name evidence="5" type="ORF">GO493_17150</name>
</gene>
<dbReference type="Pfam" id="PF00756">
    <property type="entry name" value="Esterase"/>
    <property type="match status" value="1"/>
</dbReference>
<feature type="chain" id="PRO_5029535190" evidence="4">
    <location>
        <begin position="19"/>
        <end position="402"/>
    </location>
</feature>
<dbReference type="PANTHER" id="PTHR40841">
    <property type="entry name" value="SIDEROPHORE TRIACETYLFUSARININE C ESTERASE"/>
    <property type="match status" value="1"/>
</dbReference>
<dbReference type="SUPFAM" id="SSF48452">
    <property type="entry name" value="TPR-like"/>
    <property type="match status" value="1"/>
</dbReference>
<dbReference type="InterPro" id="IPR029058">
    <property type="entry name" value="AB_hydrolase_fold"/>
</dbReference>
<reference evidence="5 6" key="1">
    <citation type="submission" date="2019-12" db="EMBL/GenBank/DDBJ databases">
        <title>Chitinophaga sp. strain ysch24 (GDMCC 1.1355), whole genome shotgun sequence.</title>
        <authorList>
            <person name="Zhang X."/>
        </authorList>
    </citation>
    <scope>NUCLEOTIDE SEQUENCE [LARGE SCALE GENOMIC DNA]</scope>
    <source>
        <strain evidence="6">ysch24</strain>
    </source>
</reference>
<evidence type="ECO:0000313" key="6">
    <source>
        <dbReference type="Proteomes" id="UP000461730"/>
    </source>
</evidence>
<protein>
    <submittedName>
        <fullName evidence="5">Alpha/beta hydrolase</fullName>
    </submittedName>
</protein>
<keyword evidence="2 5" id="KW-0378">Hydrolase</keyword>
<accession>A0A7K1U6L4</accession>
<dbReference type="Gene3D" id="3.40.50.1820">
    <property type="entry name" value="alpha/beta hydrolase"/>
    <property type="match status" value="1"/>
</dbReference>
<dbReference type="InterPro" id="IPR052558">
    <property type="entry name" value="Siderophore_Hydrolase_D"/>
</dbReference>
<evidence type="ECO:0000256" key="3">
    <source>
        <dbReference type="PROSITE-ProRule" id="PRU00339"/>
    </source>
</evidence>
<dbReference type="SUPFAM" id="SSF53474">
    <property type="entry name" value="alpha/beta-Hydrolases"/>
    <property type="match status" value="1"/>
</dbReference>
<feature type="signal peptide" evidence="4">
    <location>
        <begin position="1"/>
        <end position="18"/>
    </location>
</feature>
<evidence type="ECO:0000256" key="4">
    <source>
        <dbReference type="SAM" id="SignalP"/>
    </source>
</evidence>
<evidence type="ECO:0000313" key="5">
    <source>
        <dbReference type="EMBL" id="MVT10002.1"/>
    </source>
</evidence>
<feature type="repeat" description="TPR" evidence="3">
    <location>
        <begin position="356"/>
        <end position="389"/>
    </location>
</feature>
<dbReference type="EMBL" id="WRXN01000007">
    <property type="protein sequence ID" value="MVT10002.1"/>
    <property type="molecule type" value="Genomic_DNA"/>
</dbReference>
<dbReference type="InterPro" id="IPR000801">
    <property type="entry name" value="Esterase-like"/>
</dbReference>
<keyword evidence="3" id="KW-0802">TPR repeat</keyword>
<proteinExistence type="inferred from homology"/>
<organism evidence="5 6">
    <name type="scientific">Chitinophaga tropicalis</name>
    <dbReference type="NCBI Taxonomy" id="2683588"/>
    <lineage>
        <taxon>Bacteria</taxon>
        <taxon>Pseudomonadati</taxon>
        <taxon>Bacteroidota</taxon>
        <taxon>Chitinophagia</taxon>
        <taxon>Chitinophagales</taxon>
        <taxon>Chitinophagaceae</taxon>
        <taxon>Chitinophaga</taxon>
    </lineage>
</organism>
<dbReference type="PANTHER" id="PTHR40841:SF2">
    <property type="entry name" value="SIDEROPHORE-DEGRADING ESTERASE (EUROFUNG)"/>
    <property type="match status" value="1"/>
</dbReference>
<dbReference type="Proteomes" id="UP000461730">
    <property type="component" value="Unassembled WGS sequence"/>
</dbReference>
<dbReference type="RefSeq" id="WP_157307449.1">
    <property type="nucleotide sequence ID" value="NZ_WRXN01000007.1"/>
</dbReference>
<keyword evidence="4" id="KW-0732">Signal</keyword>
<comment type="similarity">
    <text evidence="1">Belongs to the esterase D family.</text>
</comment>
<dbReference type="GO" id="GO:0016788">
    <property type="term" value="F:hydrolase activity, acting on ester bonds"/>
    <property type="evidence" value="ECO:0007669"/>
    <property type="project" value="TreeGrafter"/>
</dbReference>
<sequence length="402" mass="46154">MSKMFLFVCLLFHFAVYAQTPKGLVSFGQPDSINSGILKEKRILWVYSPGVDTNYFEKPAYPVLYVLDGDNFFASFQTMMQLLSTDGNTAFPQMIIVGILNTDRTRDLTPTANSAMPNSGGGEQFTAFMEKELIPYIDSKYPTAPYRILFGHSLGGLLVTNTLLHHPRLFNAYIASDPSLFWNDSRILSNADALLQHNQFNNGYYYLAIAHTMKADLDTIQVRKDNAMGSLHTTAILQFANKLKGHGNNQLKWRYKYYEDDHHKSVPFIAAYDALRLIFRQNVFPTYLFTDKSGNTDSLKTLITGHYNALTKEMGYPVRPYEWEFNNLGYHHLFEKNYAKAQMFFQLNIDYFPRSYNTYDSMADYYMATGDTTKAVSYWKQAMNIKPVPWVKEKLEKVNGGK</sequence>